<feature type="domain" description="HTH hxlR-type" evidence="4">
    <location>
        <begin position="18"/>
        <end position="117"/>
    </location>
</feature>
<organism evidence="5 6">
    <name type="scientific">Blautia producta</name>
    <dbReference type="NCBI Taxonomy" id="33035"/>
    <lineage>
        <taxon>Bacteria</taxon>
        <taxon>Bacillati</taxon>
        <taxon>Bacillota</taxon>
        <taxon>Clostridia</taxon>
        <taxon>Lachnospirales</taxon>
        <taxon>Lachnospiraceae</taxon>
        <taxon>Blautia</taxon>
    </lineage>
</organism>
<dbReference type="GO" id="GO:0003677">
    <property type="term" value="F:DNA binding"/>
    <property type="evidence" value="ECO:0007669"/>
    <property type="project" value="UniProtKB-KW"/>
</dbReference>
<dbReference type="InterPro" id="IPR036390">
    <property type="entry name" value="WH_DNA-bd_sf"/>
</dbReference>
<protein>
    <submittedName>
        <fullName evidence="5">HTH-type transcriptional activator HxlR</fullName>
    </submittedName>
</protein>
<evidence type="ECO:0000256" key="3">
    <source>
        <dbReference type="ARBA" id="ARBA00023163"/>
    </source>
</evidence>
<evidence type="ECO:0000313" key="5">
    <source>
        <dbReference type="EMBL" id="QBE97312.1"/>
    </source>
</evidence>
<name>A0A4P6LZC5_9FIRM</name>
<dbReference type="SUPFAM" id="SSF46785">
    <property type="entry name" value="Winged helix' DNA-binding domain"/>
    <property type="match status" value="1"/>
</dbReference>
<dbReference type="Pfam" id="PF01638">
    <property type="entry name" value="HxlR"/>
    <property type="match status" value="1"/>
</dbReference>
<gene>
    <name evidence="5" type="primary">hxlR_1</name>
    <name evidence="5" type="ORF">PMF13cell1_02868</name>
</gene>
<dbReference type="PANTHER" id="PTHR33204:SF18">
    <property type="entry name" value="TRANSCRIPTIONAL REGULATORY PROTEIN"/>
    <property type="match status" value="1"/>
</dbReference>
<dbReference type="EMBL" id="CP035945">
    <property type="protein sequence ID" value="QBE97312.1"/>
    <property type="molecule type" value="Genomic_DNA"/>
</dbReference>
<dbReference type="Gene3D" id="1.10.10.10">
    <property type="entry name" value="Winged helix-like DNA-binding domain superfamily/Winged helix DNA-binding domain"/>
    <property type="match status" value="1"/>
</dbReference>
<evidence type="ECO:0000259" key="4">
    <source>
        <dbReference type="PROSITE" id="PS51118"/>
    </source>
</evidence>
<dbReference type="Proteomes" id="UP000289794">
    <property type="component" value="Chromosome"/>
</dbReference>
<keyword evidence="2" id="KW-0238">DNA-binding</keyword>
<evidence type="ECO:0000256" key="2">
    <source>
        <dbReference type="ARBA" id="ARBA00023125"/>
    </source>
</evidence>
<evidence type="ECO:0000313" key="6">
    <source>
        <dbReference type="Proteomes" id="UP000289794"/>
    </source>
</evidence>
<dbReference type="AlphaFoldDB" id="A0A4P6LZC5"/>
<accession>A0A4P6LZC5</accession>
<dbReference type="RefSeq" id="WP_130181144.1">
    <property type="nucleotide sequence ID" value="NZ_CP035945.1"/>
</dbReference>
<dbReference type="InterPro" id="IPR002577">
    <property type="entry name" value="HTH_HxlR"/>
</dbReference>
<evidence type="ECO:0000256" key="1">
    <source>
        <dbReference type="ARBA" id="ARBA00023015"/>
    </source>
</evidence>
<proteinExistence type="predicted"/>
<dbReference type="InterPro" id="IPR036388">
    <property type="entry name" value="WH-like_DNA-bd_sf"/>
</dbReference>
<sequence>MEQTEMLAELKRMADELRPGGKNLMVFDIFQEKWSLAIIFELCQVDNMRFGELKNAVTRVTNTMLTNSLRKLEQRGVVTRIQYNEIPPHTEYSLTEQGRELLPIMFEMVRWGEKYML</sequence>
<dbReference type="PROSITE" id="PS51118">
    <property type="entry name" value="HTH_HXLR"/>
    <property type="match status" value="1"/>
</dbReference>
<dbReference type="KEGG" id="bpro:PMF13cell1_02868"/>
<reference evidence="5 6" key="1">
    <citation type="submission" date="2019-01" db="EMBL/GenBank/DDBJ databases">
        <title>PMF-metabolizing Aryl O-demethylase.</title>
        <authorList>
            <person name="Kim M."/>
        </authorList>
    </citation>
    <scope>NUCLEOTIDE SEQUENCE [LARGE SCALE GENOMIC DNA]</scope>
    <source>
        <strain evidence="5 6">PMF1</strain>
    </source>
</reference>
<keyword evidence="3" id="KW-0804">Transcription</keyword>
<dbReference type="PANTHER" id="PTHR33204">
    <property type="entry name" value="TRANSCRIPTIONAL REGULATOR, MARR FAMILY"/>
    <property type="match status" value="1"/>
</dbReference>
<keyword evidence="1" id="KW-0805">Transcription regulation</keyword>